<dbReference type="EMBL" id="JAPFFL010000003">
    <property type="protein sequence ID" value="KAJ6735667.1"/>
    <property type="molecule type" value="Genomic_DNA"/>
</dbReference>
<feature type="compositionally biased region" description="Polar residues" evidence="11">
    <location>
        <begin position="30"/>
        <end position="45"/>
    </location>
</feature>
<dbReference type="InterPro" id="IPR044959">
    <property type="entry name" value="AGP"/>
</dbReference>
<comment type="function">
    <text evidence="9">Proteoglycan that seems to be implicated in diverse developmental roles such as differentiation, cell-cell recognition, embryogenesis and programmed cell death.</text>
</comment>
<dbReference type="AlphaFoldDB" id="A0A9Q0UTC8"/>
<organism evidence="13 14">
    <name type="scientific">Salix viminalis</name>
    <name type="common">Common osier</name>
    <name type="synonym">Basket willow</name>
    <dbReference type="NCBI Taxonomy" id="40686"/>
    <lineage>
        <taxon>Eukaryota</taxon>
        <taxon>Viridiplantae</taxon>
        <taxon>Streptophyta</taxon>
        <taxon>Embryophyta</taxon>
        <taxon>Tracheophyta</taxon>
        <taxon>Spermatophyta</taxon>
        <taxon>Magnoliopsida</taxon>
        <taxon>eudicotyledons</taxon>
        <taxon>Gunneridae</taxon>
        <taxon>Pentapetalae</taxon>
        <taxon>rosids</taxon>
        <taxon>fabids</taxon>
        <taxon>Malpighiales</taxon>
        <taxon>Salicaceae</taxon>
        <taxon>Saliceae</taxon>
        <taxon>Salix</taxon>
    </lineage>
</organism>
<evidence type="ECO:0000256" key="5">
    <source>
        <dbReference type="ARBA" id="ARBA00022974"/>
    </source>
</evidence>
<evidence type="ECO:0000256" key="11">
    <source>
        <dbReference type="SAM" id="MobiDB-lite"/>
    </source>
</evidence>
<dbReference type="GO" id="GO:0098552">
    <property type="term" value="C:side of membrane"/>
    <property type="evidence" value="ECO:0007669"/>
    <property type="project" value="UniProtKB-KW"/>
</dbReference>
<evidence type="ECO:0000256" key="12">
    <source>
        <dbReference type="SAM" id="Phobius"/>
    </source>
</evidence>
<feature type="transmembrane region" description="Helical" evidence="12">
    <location>
        <begin position="88"/>
        <end position="108"/>
    </location>
</feature>
<keyword evidence="3" id="KW-0336">GPI-anchor</keyword>
<comment type="subcellular location">
    <subcellularLocation>
        <location evidence="1">Cell membrane</location>
        <topology evidence="1">Lipid-anchor</topology>
        <topology evidence="1">GPI-anchor</topology>
    </subcellularLocation>
</comment>
<comment type="caution">
    <text evidence="13">The sequence shown here is derived from an EMBL/GenBank/DDBJ whole genome shotgun (WGS) entry which is preliminary data.</text>
</comment>
<accession>A0A9Q0UTC8</accession>
<keyword evidence="6 12" id="KW-0472">Membrane</keyword>
<evidence type="ECO:0000256" key="6">
    <source>
        <dbReference type="ARBA" id="ARBA00023136"/>
    </source>
</evidence>
<keyword evidence="12" id="KW-0812">Transmembrane</keyword>
<gene>
    <name evidence="13" type="ORF">OIU85_017941</name>
</gene>
<evidence type="ECO:0000256" key="1">
    <source>
        <dbReference type="ARBA" id="ARBA00004609"/>
    </source>
</evidence>
<evidence type="ECO:0000313" key="14">
    <source>
        <dbReference type="Proteomes" id="UP001151529"/>
    </source>
</evidence>
<reference evidence="13" key="1">
    <citation type="submission" date="2022-11" db="EMBL/GenBank/DDBJ databases">
        <authorList>
            <person name="Hyden B.L."/>
            <person name="Feng K."/>
            <person name="Yates T."/>
            <person name="Jawdy S."/>
            <person name="Smart L.B."/>
            <person name="Muchero W."/>
        </authorList>
    </citation>
    <scope>NUCLEOTIDE SEQUENCE</scope>
    <source>
        <tissue evidence="13">Shoot tip</tissue>
    </source>
</reference>
<reference evidence="13" key="2">
    <citation type="journal article" date="2023" name="Int. J. Mol. Sci.">
        <title>De Novo Assembly and Annotation of 11 Diverse Shrub Willow (Salix) Genomes Reveals Novel Gene Organization in Sex-Linked Regions.</title>
        <authorList>
            <person name="Hyden B."/>
            <person name="Feng K."/>
            <person name="Yates T.B."/>
            <person name="Jawdy S."/>
            <person name="Cereghino C."/>
            <person name="Smart L.B."/>
            <person name="Muchero W."/>
        </authorList>
    </citation>
    <scope>NUCLEOTIDE SEQUENCE [LARGE SCALE GENOMIC DNA]</scope>
    <source>
        <tissue evidence="13">Shoot tip</tissue>
    </source>
</reference>
<proteinExistence type="inferred from homology"/>
<keyword evidence="7" id="KW-0325">Glycoprotein</keyword>
<comment type="similarity">
    <text evidence="10">Belongs to the classical AGP family.</text>
</comment>
<sequence>MVQSPSSSPSSLPTKSPPVATLPPKAFAPSPTTVKTPASSPSPLKTPSPAANAPSPHLRHFSSPRDRGAPTSTIGSLAAAPSPANGAVLNRFAFGGFVAVGVLVAVLVL</sequence>
<evidence type="ECO:0000256" key="8">
    <source>
        <dbReference type="ARBA" id="ARBA00023288"/>
    </source>
</evidence>
<keyword evidence="14" id="KW-1185">Reference proteome</keyword>
<keyword evidence="8" id="KW-0449">Lipoprotein</keyword>
<protein>
    <submittedName>
        <fullName evidence="13">Uncharacterized protein</fullName>
    </submittedName>
</protein>
<evidence type="ECO:0000256" key="7">
    <source>
        <dbReference type="ARBA" id="ARBA00023180"/>
    </source>
</evidence>
<evidence type="ECO:0000256" key="10">
    <source>
        <dbReference type="ARBA" id="ARBA00025756"/>
    </source>
</evidence>
<keyword evidence="5" id="KW-0654">Proteoglycan</keyword>
<dbReference type="PANTHER" id="PTHR36321">
    <property type="entry name" value="CLASSICAL ARABINOGALACTAN PROTEIN 9"/>
    <property type="match status" value="1"/>
</dbReference>
<keyword evidence="4" id="KW-0732">Signal</keyword>
<feature type="region of interest" description="Disordered" evidence="11">
    <location>
        <begin position="1"/>
        <end position="80"/>
    </location>
</feature>
<evidence type="ECO:0000256" key="3">
    <source>
        <dbReference type="ARBA" id="ARBA00022622"/>
    </source>
</evidence>
<keyword evidence="12" id="KW-1133">Transmembrane helix</keyword>
<evidence type="ECO:0000256" key="4">
    <source>
        <dbReference type="ARBA" id="ARBA00022729"/>
    </source>
</evidence>
<dbReference type="Proteomes" id="UP001151529">
    <property type="component" value="Chromosome 5"/>
</dbReference>
<feature type="compositionally biased region" description="Low complexity" evidence="11">
    <location>
        <begin position="1"/>
        <end position="18"/>
    </location>
</feature>
<evidence type="ECO:0000256" key="9">
    <source>
        <dbReference type="ARBA" id="ARBA00025294"/>
    </source>
</evidence>
<dbReference type="PANTHER" id="PTHR36321:SF2">
    <property type="entry name" value="CLASSICAL ARABINOGALACTAN PROTEIN 1"/>
    <property type="match status" value="1"/>
</dbReference>
<evidence type="ECO:0000313" key="13">
    <source>
        <dbReference type="EMBL" id="KAJ6735667.1"/>
    </source>
</evidence>
<evidence type="ECO:0000256" key="2">
    <source>
        <dbReference type="ARBA" id="ARBA00022475"/>
    </source>
</evidence>
<name>A0A9Q0UTC8_SALVM</name>
<keyword evidence="2" id="KW-1003">Cell membrane</keyword>
<dbReference type="GO" id="GO:0005886">
    <property type="term" value="C:plasma membrane"/>
    <property type="evidence" value="ECO:0007669"/>
    <property type="project" value="UniProtKB-SubCell"/>
</dbReference>